<dbReference type="Pfam" id="PF11932">
    <property type="entry name" value="DUF3450"/>
    <property type="match status" value="1"/>
</dbReference>
<proteinExistence type="predicted"/>
<feature type="signal peptide" evidence="2">
    <location>
        <begin position="1"/>
        <end position="26"/>
    </location>
</feature>
<evidence type="ECO:0000313" key="3">
    <source>
        <dbReference type="EMBL" id="MDP5135760.1"/>
    </source>
</evidence>
<dbReference type="Proteomes" id="UP001231109">
    <property type="component" value="Unassembled WGS sequence"/>
</dbReference>
<organism evidence="3 4">
    <name type="scientific">Rheinheimera baltica</name>
    <dbReference type="NCBI Taxonomy" id="67576"/>
    <lineage>
        <taxon>Bacteria</taxon>
        <taxon>Pseudomonadati</taxon>
        <taxon>Pseudomonadota</taxon>
        <taxon>Gammaproteobacteria</taxon>
        <taxon>Chromatiales</taxon>
        <taxon>Chromatiaceae</taxon>
        <taxon>Rheinheimera</taxon>
    </lineage>
</organism>
<comment type="caution">
    <text evidence="3">The sequence shown here is derived from an EMBL/GenBank/DDBJ whole genome shotgun (WGS) entry which is preliminary data.</text>
</comment>
<name>A0ABT9HXA3_9GAMM</name>
<evidence type="ECO:0000256" key="1">
    <source>
        <dbReference type="SAM" id="Coils"/>
    </source>
</evidence>
<dbReference type="InterPro" id="IPR016866">
    <property type="entry name" value="UCP028069"/>
</dbReference>
<reference evidence="3 4" key="1">
    <citation type="submission" date="2022-11" db="EMBL/GenBank/DDBJ databases">
        <title>Viruses from the air-sea interface of a natural surface slick.</title>
        <authorList>
            <person name="Rahlff J."/>
            <person name="Holmfeldt K."/>
        </authorList>
    </citation>
    <scope>NUCLEOTIDE SEQUENCE [LARGE SCALE GENOMIC DNA]</scope>
    <source>
        <strain evidence="3 4">SMS4</strain>
    </source>
</reference>
<dbReference type="PROSITE" id="PS51257">
    <property type="entry name" value="PROKAR_LIPOPROTEIN"/>
    <property type="match status" value="1"/>
</dbReference>
<feature type="coiled-coil region" evidence="1">
    <location>
        <begin position="61"/>
        <end position="112"/>
    </location>
</feature>
<sequence>MKKRSSHFTTLILTLGCMAFSALVNATSEQPSAQQLDALVQQWLALEQQQLNQQKDWQLRKQSLQQGISLLQAEIKQLQQLQTQNTQQHNAVDEQRTALLAQQQQLEQQQQQGAEFIDTLLLQVSSMQSQLPPPLQQLWQQELASLPEQAEPSVTLQRALLLLSKLAEFQHRLSLDEMTLTTDQGQPVRVRQLYLGASQAWFSSADGSYAGIGLPDSNGWQWQFDSNIAGVHVLQAIAMVEKKVQAELISLPIQLSVQTAASSASAIQEPLP</sequence>
<accession>A0ABT9HXA3</accession>
<feature type="chain" id="PRO_5045251855" evidence="2">
    <location>
        <begin position="27"/>
        <end position="272"/>
    </location>
</feature>
<keyword evidence="2" id="KW-0732">Signal</keyword>
<gene>
    <name evidence="3" type="ORF">ORJ04_07340</name>
</gene>
<keyword evidence="1" id="KW-0175">Coiled coil</keyword>
<dbReference type="RefSeq" id="WP_305974891.1">
    <property type="nucleotide sequence ID" value="NZ_JAPJDZ010000013.1"/>
</dbReference>
<dbReference type="EMBL" id="JAPJDZ010000013">
    <property type="protein sequence ID" value="MDP5135760.1"/>
    <property type="molecule type" value="Genomic_DNA"/>
</dbReference>
<evidence type="ECO:0000313" key="4">
    <source>
        <dbReference type="Proteomes" id="UP001231109"/>
    </source>
</evidence>
<keyword evidence="4" id="KW-1185">Reference proteome</keyword>
<protein>
    <submittedName>
        <fullName evidence="3">DUF3450 family protein</fullName>
    </submittedName>
</protein>
<evidence type="ECO:0000256" key="2">
    <source>
        <dbReference type="SAM" id="SignalP"/>
    </source>
</evidence>